<dbReference type="EMBL" id="CADEAL010003940">
    <property type="protein sequence ID" value="CAB1447265.1"/>
    <property type="molecule type" value="Genomic_DNA"/>
</dbReference>
<gene>
    <name evidence="1" type="ORF">PLEPLA_LOCUS34959</name>
</gene>
<evidence type="ECO:0000313" key="1">
    <source>
        <dbReference type="EMBL" id="CAB1447265.1"/>
    </source>
</evidence>
<evidence type="ECO:0000313" key="2">
    <source>
        <dbReference type="Proteomes" id="UP001153269"/>
    </source>
</evidence>
<proteinExistence type="predicted"/>
<dbReference type="Proteomes" id="UP001153269">
    <property type="component" value="Unassembled WGS sequence"/>
</dbReference>
<organism evidence="1 2">
    <name type="scientific">Pleuronectes platessa</name>
    <name type="common">European plaice</name>
    <dbReference type="NCBI Taxonomy" id="8262"/>
    <lineage>
        <taxon>Eukaryota</taxon>
        <taxon>Metazoa</taxon>
        <taxon>Chordata</taxon>
        <taxon>Craniata</taxon>
        <taxon>Vertebrata</taxon>
        <taxon>Euteleostomi</taxon>
        <taxon>Actinopterygii</taxon>
        <taxon>Neopterygii</taxon>
        <taxon>Teleostei</taxon>
        <taxon>Neoteleostei</taxon>
        <taxon>Acanthomorphata</taxon>
        <taxon>Carangaria</taxon>
        <taxon>Pleuronectiformes</taxon>
        <taxon>Pleuronectoidei</taxon>
        <taxon>Pleuronectidae</taxon>
        <taxon>Pleuronectes</taxon>
    </lineage>
</organism>
<keyword evidence="2" id="KW-1185">Reference proteome</keyword>
<reference evidence="1" key="1">
    <citation type="submission" date="2020-03" db="EMBL/GenBank/DDBJ databases">
        <authorList>
            <person name="Weist P."/>
        </authorList>
    </citation>
    <scope>NUCLEOTIDE SEQUENCE</scope>
</reference>
<dbReference type="AlphaFoldDB" id="A0A9N7Z0Z5"/>
<comment type="caution">
    <text evidence="1">The sequence shown here is derived from an EMBL/GenBank/DDBJ whole genome shotgun (WGS) entry which is preliminary data.</text>
</comment>
<sequence length="150" mass="16729">MAGVGERTHAGADPVSSWVGRPEWEMQYRRFNYIHEMSCGEVGAHLYSRMCCAGRFERSAAVSVSHDNSRRIFVFSRSSACLPALSAASFRLDLPHNALQGPPFLTVGRVPSLNLKPIHRSSLRRKSRQELGARWRPVLLSAPHSCRRGG</sequence>
<name>A0A9N7Z0Z5_PLEPL</name>
<protein>
    <submittedName>
        <fullName evidence="1">Uncharacterized protein</fullName>
    </submittedName>
</protein>
<accession>A0A9N7Z0Z5</accession>